<dbReference type="OrthoDB" id="4232400at2759"/>
<dbReference type="Pfam" id="PF22936">
    <property type="entry name" value="Pol_BBD"/>
    <property type="match status" value="1"/>
</dbReference>
<proteinExistence type="predicted"/>
<organism evidence="2 3">
    <name type="scientific">Zopfia rhizophila CBS 207.26</name>
    <dbReference type="NCBI Taxonomy" id="1314779"/>
    <lineage>
        <taxon>Eukaryota</taxon>
        <taxon>Fungi</taxon>
        <taxon>Dikarya</taxon>
        <taxon>Ascomycota</taxon>
        <taxon>Pezizomycotina</taxon>
        <taxon>Dothideomycetes</taxon>
        <taxon>Dothideomycetes incertae sedis</taxon>
        <taxon>Zopfiaceae</taxon>
        <taxon>Zopfia</taxon>
    </lineage>
</organism>
<reference evidence="2" key="1">
    <citation type="journal article" date="2020" name="Stud. Mycol.">
        <title>101 Dothideomycetes genomes: a test case for predicting lifestyles and emergence of pathogens.</title>
        <authorList>
            <person name="Haridas S."/>
            <person name="Albert R."/>
            <person name="Binder M."/>
            <person name="Bloem J."/>
            <person name="Labutti K."/>
            <person name="Salamov A."/>
            <person name="Andreopoulos B."/>
            <person name="Baker S."/>
            <person name="Barry K."/>
            <person name="Bills G."/>
            <person name="Bluhm B."/>
            <person name="Cannon C."/>
            <person name="Castanera R."/>
            <person name="Culley D."/>
            <person name="Daum C."/>
            <person name="Ezra D."/>
            <person name="Gonzalez J."/>
            <person name="Henrissat B."/>
            <person name="Kuo A."/>
            <person name="Liang C."/>
            <person name="Lipzen A."/>
            <person name="Lutzoni F."/>
            <person name="Magnuson J."/>
            <person name="Mondo S."/>
            <person name="Nolan M."/>
            <person name="Ohm R."/>
            <person name="Pangilinan J."/>
            <person name="Park H.-J."/>
            <person name="Ramirez L."/>
            <person name="Alfaro M."/>
            <person name="Sun H."/>
            <person name="Tritt A."/>
            <person name="Yoshinaga Y."/>
            <person name="Zwiers L.-H."/>
            <person name="Turgeon B."/>
            <person name="Goodwin S."/>
            <person name="Spatafora J."/>
            <person name="Crous P."/>
            <person name="Grigoriev I."/>
        </authorList>
    </citation>
    <scope>NUCLEOTIDE SEQUENCE</scope>
    <source>
        <strain evidence="2">CBS 207.26</strain>
    </source>
</reference>
<name>A0A6A6DKQ6_9PEZI</name>
<sequence length="232" mass="26601">MANKMLCPDWVFANGSNVCVAKDRAWFTNYTPFSSYLGSIYGGEMRIAGIGTVKISTGPTSVLRLDSVLHVPEAMCNVLGWPLVEAYDVNVRWRSNSGTITNKDSEEVIACFQPGRPLMTLAVLLAPLGYSLGPSVIKKEIMYAINAVWSHEERKRWEWFKQTGEIVERVPEGTMKAKARVAEYTDKEKRWLKKHYKNEFNFLFQHGLKIKYEKERAEGRNILRELMRSEEV</sequence>
<evidence type="ECO:0000313" key="2">
    <source>
        <dbReference type="EMBL" id="KAF2179012.1"/>
    </source>
</evidence>
<evidence type="ECO:0000313" key="3">
    <source>
        <dbReference type="Proteomes" id="UP000800200"/>
    </source>
</evidence>
<protein>
    <recommendedName>
        <fullName evidence="1">Retrovirus-related Pol polyprotein from transposon TNT 1-94-like beta-barrel domain-containing protein</fullName>
    </recommendedName>
</protein>
<feature type="domain" description="Retrovirus-related Pol polyprotein from transposon TNT 1-94-like beta-barrel" evidence="1">
    <location>
        <begin position="10"/>
        <end position="79"/>
    </location>
</feature>
<evidence type="ECO:0000259" key="1">
    <source>
        <dbReference type="Pfam" id="PF22936"/>
    </source>
</evidence>
<dbReference type="Proteomes" id="UP000800200">
    <property type="component" value="Unassembled WGS sequence"/>
</dbReference>
<dbReference type="PANTHER" id="PTHR40628">
    <property type="entry name" value="CHROMO DOMAIN-CONTAINING PROTEIN"/>
    <property type="match status" value="1"/>
</dbReference>
<gene>
    <name evidence="2" type="ORF">K469DRAFT_597352</name>
</gene>
<dbReference type="InterPro" id="IPR054722">
    <property type="entry name" value="PolX-like_BBD"/>
</dbReference>
<accession>A0A6A6DKQ6</accession>
<keyword evidence="3" id="KW-1185">Reference proteome</keyword>
<dbReference type="EMBL" id="ML994670">
    <property type="protein sequence ID" value="KAF2179012.1"/>
    <property type="molecule type" value="Genomic_DNA"/>
</dbReference>
<dbReference type="AlphaFoldDB" id="A0A6A6DKQ6"/>
<dbReference type="PANTHER" id="PTHR40628:SF1">
    <property type="entry name" value="CHROMO DOMAIN-CONTAINING PROTEIN"/>
    <property type="match status" value="1"/>
</dbReference>